<sequence>MNNDNLNSPIAMGFEEVTNLDLYLKIYGFNSYIEVKT</sequence>
<proteinExistence type="predicted"/>
<reference evidence="1" key="1">
    <citation type="submission" date="2018-05" db="EMBL/GenBank/DDBJ databases">
        <authorList>
            <person name="Lanie J.A."/>
            <person name="Ng W.-L."/>
            <person name="Kazmierczak K.M."/>
            <person name="Andrzejewski T.M."/>
            <person name="Davidsen T.M."/>
            <person name="Wayne K.J."/>
            <person name="Tettelin H."/>
            <person name="Glass J.I."/>
            <person name="Rusch D."/>
            <person name="Podicherti R."/>
            <person name="Tsui H.-C.T."/>
            <person name="Winkler M.E."/>
        </authorList>
    </citation>
    <scope>NUCLEOTIDE SEQUENCE</scope>
</reference>
<accession>A0A381UBV6</accession>
<organism evidence="1">
    <name type="scientific">marine metagenome</name>
    <dbReference type="NCBI Taxonomy" id="408172"/>
    <lineage>
        <taxon>unclassified sequences</taxon>
        <taxon>metagenomes</taxon>
        <taxon>ecological metagenomes</taxon>
    </lineage>
</organism>
<protein>
    <submittedName>
        <fullName evidence="1">Uncharacterized protein</fullName>
    </submittedName>
</protein>
<name>A0A381UBV6_9ZZZZ</name>
<dbReference type="AlphaFoldDB" id="A0A381UBV6"/>
<gene>
    <name evidence="1" type="ORF">METZ01_LOCUS76937</name>
</gene>
<evidence type="ECO:0000313" key="1">
    <source>
        <dbReference type="EMBL" id="SVA24083.1"/>
    </source>
</evidence>
<dbReference type="EMBL" id="UINC01005872">
    <property type="protein sequence ID" value="SVA24083.1"/>
    <property type="molecule type" value="Genomic_DNA"/>
</dbReference>